<evidence type="ECO:0000313" key="1">
    <source>
        <dbReference type="EMBL" id="KXB67763.1"/>
    </source>
</evidence>
<gene>
    <name evidence="1" type="ORF">HMPREF1863_00425</name>
</gene>
<organism evidence="1 2">
    <name type="scientific">Aedoeadaptatus coxii</name>
    <dbReference type="NCBI Taxonomy" id="755172"/>
    <lineage>
        <taxon>Bacteria</taxon>
        <taxon>Bacillati</taxon>
        <taxon>Bacillota</taxon>
        <taxon>Tissierellia</taxon>
        <taxon>Tissierellales</taxon>
        <taxon>Peptoniphilaceae</taxon>
        <taxon>Aedoeadaptatus</taxon>
    </lineage>
</organism>
<name>A0A134AJ51_9FIRM</name>
<accession>A0A134AJ51</accession>
<keyword evidence="2" id="KW-1185">Reference proteome</keyword>
<sequence>MSLFLAPIHNIMYDKIHSTDGLAKAIAKEDDAIRRALEEKFPSIEDAPLEDVIDTSNIHGWLAERVALAEKRLAFAATAMAAKGEEKLFAIVKQAAEALGFQGNAGEAFTVYDRFFLNGMPCDRVHMPVDSDEGFAWKVTQNVHAPYYDDSALYDRIIDSWWEGLLANTNLHYERKGDLRRIY</sequence>
<protein>
    <submittedName>
        <fullName evidence="1">Uncharacterized protein</fullName>
    </submittedName>
</protein>
<reference evidence="2" key="1">
    <citation type="submission" date="2016-01" db="EMBL/GenBank/DDBJ databases">
        <authorList>
            <person name="Mitreva M."/>
            <person name="Pepin K.H."/>
            <person name="Mihindukulasuriya K.A."/>
            <person name="Fulton R."/>
            <person name="Fronick C."/>
            <person name="O'Laughlin M."/>
            <person name="Miner T."/>
            <person name="Herter B."/>
            <person name="Rosa B.A."/>
            <person name="Cordes M."/>
            <person name="Tomlinson C."/>
            <person name="Wollam A."/>
            <person name="Palsikar V.B."/>
            <person name="Mardis E.R."/>
            <person name="Wilson R.K."/>
        </authorList>
    </citation>
    <scope>NUCLEOTIDE SEQUENCE [LARGE SCALE GENOMIC DNA]</scope>
    <source>
        <strain evidence="2">DNF00729</strain>
    </source>
</reference>
<dbReference type="Proteomes" id="UP000070442">
    <property type="component" value="Unassembled WGS sequence"/>
</dbReference>
<dbReference type="STRING" id="755172.HMPREF1863_00425"/>
<dbReference type="PATRIC" id="fig|755172.3.peg.406"/>
<dbReference type="OrthoDB" id="9777242at2"/>
<dbReference type="RefSeq" id="WP_068366910.1">
    <property type="nucleotide sequence ID" value="NZ_CAMYBE010000027.1"/>
</dbReference>
<dbReference type="EMBL" id="LSDG01000013">
    <property type="protein sequence ID" value="KXB67763.1"/>
    <property type="molecule type" value="Genomic_DNA"/>
</dbReference>
<comment type="caution">
    <text evidence="1">The sequence shown here is derived from an EMBL/GenBank/DDBJ whole genome shotgun (WGS) entry which is preliminary data.</text>
</comment>
<dbReference type="AlphaFoldDB" id="A0A134AJ51"/>
<evidence type="ECO:0000313" key="2">
    <source>
        <dbReference type="Proteomes" id="UP000070442"/>
    </source>
</evidence>
<proteinExistence type="predicted"/>